<evidence type="ECO:0000256" key="1">
    <source>
        <dbReference type="ARBA" id="ARBA00022614"/>
    </source>
</evidence>
<sequence>MRSKIKEINTRLQEIVTQKNDLQLRDYVEGRTKTRVRSRVPATSLVNKDHMYGRDEDKKAIVDLLLSGELSNTRLGLCFSVIPILGMGGLGKTTLAQLVYNDDNVSRYFDLKAWVCISEDFDIARVTKEILQDITYETCNDNDLNLLQRKLKEQLSGKKFLLILDDVWNENNDDWSELCKPFEFGAQGSKIIVTTRNDGVSSTMGVTRPYKLKELSNDACLTVFTQNAFGSTNFSAHPELEEIGQKILKRCNGSPLAAKVLGGLLCTTHNRDEWELVLNSKIWDIPEGKSNIFPALKLSYQYLPSHLKRLENVLDAEDARRANLNGKKNLDELAMKWESADDDLQDAKVAIDVLDMLCPWTTVKELSIDGYVGVKFPTWLGHSSFSNMVHLRIERCRKCTSLPAIGQLPSLKDLVIIGMTKVQSIGPEFYGESGLKPFQSLETLRFEDMQEWKDWIPCGDEYEEFSRLLASKKLDRGVHAWEYATIKECNSLTFISRGQLPSTLKRLKIRNCENLQLVVDKGEAPSSSLLMNEENLNTSLLERLEIWDCPSLKCLSSRGDLPATLKILKILRCSKLTSLSSSSQLPTALKHLSVNSCPKLESVADKLHNNVSLECLEIWNCEKLKSLPEGLHKLCHLNMITIHECSSLVSFPDGGLLPTSLRKLQMGYCEKLEALPNPIHNFTNLTSLELRGVNICKQVFEWGLHRLTSLTSLYIIDGFWDWQSFPSEEEDGKMMMMLPTSSHLLGNLGTSKYSIPILQGLSKPLCSSTFVDLELP</sequence>
<dbReference type="InterPro" id="IPR042197">
    <property type="entry name" value="Apaf_helical"/>
</dbReference>
<dbReference type="InterPro" id="IPR027417">
    <property type="entry name" value="P-loop_NTPase"/>
</dbReference>
<keyword evidence="2" id="KW-0611">Plant defense</keyword>
<dbReference type="InterPro" id="IPR032675">
    <property type="entry name" value="LRR_dom_sf"/>
</dbReference>
<gene>
    <name evidence="5" type="ORF">FSB_LOCUS26601</name>
</gene>
<organism evidence="5">
    <name type="scientific">Fagus sylvatica</name>
    <name type="common">Beechnut</name>
    <dbReference type="NCBI Taxonomy" id="28930"/>
    <lineage>
        <taxon>Eukaryota</taxon>
        <taxon>Viridiplantae</taxon>
        <taxon>Streptophyta</taxon>
        <taxon>Embryophyta</taxon>
        <taxon>Tracheophyta</taxon>
        <taxon>Spermatophyta</taxon>
        <taxon>Magnoliopsida</taxon>
        <taxon>eudicotyledons</taxon>
        <taxon>Gunneridae</taxon>
        <taxon>Pentapetalae</taxon>
        <taxon>rosids</taxon>
        <taxon>fabids</taxon>
        <taxon>Fagales</taxon>
        <taxon>Fagaceae</taxon>
        <taxon>Fagus</taxon>
    </lineage>
</organism>
<accession>A0A2N9GH39</accession>
<keyword evidence="1" id="KW-0433">Leucine-rich repeat</keyword>
<dbReference type="PRINTS" id="PR00364">
    <property type="entry name" value="DISEASERSIST"/>
</dbReference>
<evidence type="ECO:0000259" key="3">
    <source>
        <dbReference type="Pfam" id="PF00931"/>
    </source>
</evidence>
<dbReference type="Pfam" id="PF25019">
    <property type="entry name" value="LRR_R13L1-DRL21"/>
    <property type="match status" value="1"/>
</dbReference>
<dbReference type="Pfam" id="PF00931">
    <property type="entry name" value="NB-ARC"/>
    <property type="match status" value="1"/>
</dbReference>
<dbReference type="InterPro" id="IPR002182">
    <property type="entry name" value="NB-ARC"/>
</dbReference>
<evidence type="ECO:0000259" key="4">
    <source>
        <dbReference type="Pfam" id="PF25019"/>
    </source>
</evidence>
<dbReference type="Gene3D" id="3.80.10.10">
    <property type="entry name" value="Ribonuclease Inhibitor"/>
    <property type="match status" value="3"/>
</dbReference>
<dbReference type="FunFam" id="3.40.50.300:FF:001091">
    <property type="entry name" value="Probable disease resistance protein At1g61300"/>
    <property type="match status" value="1"/>
</dbReference>
<dbReference type="AlphaFoldDB" id="A0A2N9GH39"/>
<dbReference type="GO" id="GO:0043531">
    <property type="term" value="F:ADP binding"/>
    <property type="evidence" value="ECO:0007669"/>
    <property type="project" value="InterPro"/>
</dbReference>
<dbReference type="PANTHER" id="PTHR36766">
    <property type="entry name" value="PLANT BROAD-SPECTRUM MILDEW RESISTANCE PROTEIN RPW8"/>
    <property type="match status" value="1"/>
</dbReference>
<dbReference type="EMBL" id="OIVN01001892">
    <property type="protein sequence ID" value="SPC98719.1"/>
    <property type="molecule type" value="Genomic_DNA"/>
</dbReference>
<dbReference type="Gene3D" id="1.10.8.430">
    <property type="entry name" value="Helical domain of apoptotic protease-activating factors"/>
    <property type="match status" value="1"/>
</dbReference>
<dbReference type="PANTHER" id="PTHR36766:SF40">
    <property type="entry name" value="DISEASE RESISTANCE PROTEIN RGA3"/>
    <property type="match status" value="1"/>
</dbReference>
<dbReference type="SUPFAM" id="SSF52058">
    <property type="entry name" value="L domain-like"/>
    <property type="match status" value="1"/>
</dbReference>
<dbReference type="InterPro" id="IPR056789">
    <property type="entry name" value="LRR_R13L1-DRL21"/>
</dbReference>
<reference evidence="5" key="1">
    <citation type="submission" date="2018-02" db="EMBL/GenBank/DDBJ databases">
        <authorList>
            <person name="Cohen D.B."/>
            <person name="Kent A.D."/>
        </authorList>
    </citation>
    <scope>NUCLEOTIDE SEQUENCE</scope>
</reference>
<evidence type="ECO:0000313" key="5">
    <source>
        <dbReference type="EMBL" id="SPC98719.1"/>
    </source>
</evidence>
<dbReference type="GO" id="GO:0006952">
    <property type="term" value="P:defense response"/>
    <property type="evidence" value="ECO:0007669"/>
    <property type="project" value="UniProtKB-KW"/>
</dbReference>
<dbReference type="SUPFAM" id="SSF52047">
    <property type="entry name" value="RNI-like"/>
    <property type="match status" value="1"/>
</dbReference>
<protein>
    <submittedName>
        <fullName evidence="5">Uncharacterized protein</fullName>
    </submittedName>
</protein>
<dbReference type="Gene3D" id="3.40.50.300">
    <property type="entry name" value="P-loop containing nucleotide triphosphate hydrolases"/>
    <property type="match status" value="1"/>
</dbReference>
<name>A0A2N9GH39_FAGSY</name>
<evidence type="ECO:0000256" key="2">
    <source>
        <dbReference type="ARBA" id="ARBA00022821"/>
    </source>
</evidence>
<feature type="domain" description="R13L1/DRL21-like LRR repeat region" evidence="4">
    <location>
        <begin position="306"/>
        <end position="419"/>
    </location>
</feature>
<feature type="domain" description="NB-ARC" evidence="3">
    <location>
        <begin position="80"/>
        <end position="230"/>
    </location>
</feature>
<proteinExistence type="predicted"/>
<dbReference type="SUPFAM" id="SSF52540">
    <property type="entry name" value="P-loop containing nucleoside triphosphate hydrolases"/>
    <property type="match status" value="1"/>
</dbReference>